<dbReference type="InterPro" id="IPR052710">
    <property type="entry name" value="CAAX_protease"/>
</dbReference>
<gene>
    <name evidence="3" type="ORF">METZ01_LOCUS69313</name>
</gene>
<keyword evidence="1" id="KW-0812">Transmembrane</keyword>
<evidence type="ECO:0000313" key="3">
    <source>
        <dbReference type="EMBL" id="SVA16459.1"/>
    </source>
</evidence>
<keyword evidence="1" id="KW-0472">Membrane</keyword>
<sequence length="302" mass="32301">MAPIEPRDEVFVPPVKWGPLNVVVASTITVLVAISILSLGGVLGTANGFDTSVTSPTGYYIGFLSGSAALIVLRLTRSPLWPISLALLSGIVIIWICYLLAVDVGGGRAEFVGVPLAIITATVMSGTFAVTALSFSTVLYRQKLSTLGFVKIYGFKPYAFAIGMWLIALTILMIWIAALSWLKLDFLLPPDTAQQVMDEAGGSLITTLILVGIVGPIAEEIFFRGFVLPGLVKQFGVVRSLLLSSFLFGIFHFDPGAVVPTFTLGLALGWVYLKTGSIWPSVFAHGLHNSLAIMMAKYATEI</sequence>
<feature type="transmembrane region" description="Helical" evidence="1">
    <location>
        <begin position="160"/>
        <end position="182"/>
    </location>
</feature>
<keyword evidence="1" id="KW-1133">Transmembrane helix</keyword>
<dbReference type="GO" id="GO:0004175">
    <property type="term" value="F:endopeptidase activity"/>
    <property type="evidence" value="ECO:0007669"/>
    <property type="project" value="UniProtKB-ARBA"/>
</dbReference>
<feature type="transmembrane region" description="Helical" evidence="1">
    <location>
        <begin position="114"/>
        <end position="140"/>
    </location>
</feature>
<dbReference type="GO" id="GO:0080120">
    <property type="term" value="P:CAAX-box protein maturation"/>
    <property type="evidence" value="ECO:0007669"/>
    <property type="project" value="UniProtKB-ARBA"/>
</dbReference>
<reference evidence="3" key="1">
    <citation type="submission" date="2018-05" db="EMBL/GenBank/DDBJ databases">
        <authorList>
            <person name="Lanie J.A."/>
            <person name="Ng W.-L."/>
            <person name="Kazmierczak K.M."/>
            <person name="Andrzejewski T.M."/>
            <person name="Davidsen T.M."/>
            <person name="Wayne K.J."/>
            <person name="Tettelin H."/>
            <person name="Glass J.I."/>
            <person name="Rusch D."/>
            <person name="Podicherti R."/>
            <person name="Tsui H.-C.T."/>
            <person name="Winkler M.E."/>
        </authorList>
    </citation>
    <scope>NUCLEOTIDE SEQUENCE</scope>
</reference>
<feature type="transmembrane region" description="Helical" evidence="1">
    <location>
        <begin position="257"/>
        <end position="273"/>
    </location>
</feature>
<feature type="transmembrane region" description="Helical" evidence="1">
    <location>
        <begin position="235"/>
        <end position="251"/>
    </location>
</feature>
<accession>A0A381TKW1</accession>
<feature type="transmembrane region" description="Helical" evidence="1">
    <location>
        <begin position="58"/>
        <end position="76"/>
    </location>
</feature>
<dbReference type="Pfam" id="PF02517">
    <property type="entry name" value="Rce1-like"/>
    <property type="match status" value="1"/>
</dbReference>
<evidence type="ECO:0000259" key="2">
    <source>
        <dbReference type="Pfam" id="PF02517"/>
    </source>
</evidence>
<dbReference type="AlphaFoldDB" id="A0A381TKW1"/>
<organism evidence="3">
    <name type="scientific">marine metagenome</name>
    <dbReference type="NCBI Taxonomy" id="408172"/>
    <lineage>
        <taxon>unclassified sequences</taxon>
        <taxon>metagenomes</taxon>
        <taxon>ecological metagenomes</taxon>
    </lineage>
</organism>
<feature type="transmembrane region" description="Helical" evidence="1">
    <location>
        <begin position="202"/>
        <end position="223"/>
    </location>
</feature>
<dbReference type="InterPro" id="IPR003675">
    <property type="entry name" value="Rce1/LyrA-like_dom"/>
</dbReference>
<dbReference type="PANTHER" id="PTHR36435:SF1">
    <property type="entry name" value="CAAX AMINO TERMINAL PROTEASE FAMILY PROTEIN"/>
    <property type="match status" value="1"/>
</dbReference>
<dbReference type="EMBL" id="UINC01004731">
    <property type="protein sequence ID" value="SVA16459.1"/>
    <property type="molecule type" value="Genomic_DNA"/>
</dbReference>
<name>A0A381TKW1_9ZZZZ</name>
<proteinExistence type="predicted"/>
<feature type="transmembrane region" description="Helical" evidence="1">
    <location>
        <begin position="20"/>
        <end position="46"/>
    </location>
</feature>
<evidence type="ECO:0000256" key="1">
    <source>
        <dbReference type="SAM" id="Phobius"/>
    </source>
</evidence>
<dbReference type="PANTHER" id="PTHR36435">
    <property type="entry name" value="SLR1288 PROTEIN"/>
    <property type="match status" value="1"/>
</dbReference>
<feature type="transmembrane region" description="Helical" evidence="1">
    <location>
        <begin position="83"/>
        <end position="102"/>
    </location>
</feature>
<feature type="domain" description="CAAX prenyl protease 2/Lysostaphin resistance protein A-like" evidence="2">
    <location>
        <begin position="204"/>
        <end position="290"/>
    </location>
</feature>
<protein>
    <recommendedName>
        <fullName evidence="2">CAAX prenyl protease 2/Lysostaphin resistance protein A-like domain-containing protein</fullName>
    </recommendedName>
</protein>